<dbReference type="EMBL" id="AYSO01000017">
    <property type="protein sequence ID" value="KIE46305.1"/>
    <property type="molecule type" value="Genomic_DNA"/>
</dbReference>
<sequence length="35" mass="4237">MYKKFAEMPKGKYVQIYKVQSKWYAEEEVVTGTYI</sequence>
<accession>A0A0C1UFX5</accession>
<gene>
    <name evidence="1" type="ORF">U732_1816</name>
</gene>
<evidence type="ECO:0000313" key="2">
    <source>
        <dbReference type="Proteomes" id="UP000031366"/>
    </source>
</evidence>
<reference evidence="1 2" key="1">
    <citation type="journal article" date="2015" name="Infect. Genet. Evol.">
        <title>Genomic sequences of six botulinum neurotoxin-producing strains representing three clostridial species illustrate the mobility and diversity of botulinum neurotoxin genes.</title>
        <authorList>
            <person name="Smith T.J."/>
            <person name="Hill K.K."/>
            <person name="Xie G."/>
            <person name="Foley B.T."/>
            <person name="Williamson C.H."/>
            <person name="Foster J.T."/>
            <person name="Johnson S.L."/>
            <person name="Chertkov O."/>
            <person name="Teshima H."/>
            <person name="Gibbons H.S."/>
            <person name="Johnsky L.A."/>
            <person name="Karavis M.A."/>
            <person name="Smith L.A."/>
        </authorList>
    </citation>
    <scope>NUCLEOTIDE SEQUENCE [LARGE SCALE GENOMIC DNA]</scope>
    <source>
        <strain evidence="1 2">CDC 2741</strain>
    </source>
</reference>
<proteinExistence type="predicted"/>
<organism evidence="1 2">
    <name type="scientific">Clostridium argentinense CDC 2741</name>
    <dbReference type="NCBI Taxonomy" id="1418104"/>
    <lineage>
        <taxon>Bacteria</taxon>
        <taxon>Bacillati</taxon>
        <taxon>Bacillota</taxon>
        <taxon>Clostridia</taxon>
        <taxon>Eubacteriales</taxon>
        <taxon>Clostridiaceae</taxon>
        <taxon>Clostridium</taxon>
    </lineage>
</organism>
<keyword evidence="2" id="KW-1185">Reference proteome</keyword>
<evidence type="ECO:0000313" key="1">
    <source>
        <dbReference type="EMBL" id="KIE46305.1"/>
    </source>
</evidence>
<name>A0A0C1UFX5_9CLOT</name>
<dbReference type="AlphaFoldDB" id="A0A0C1UFX5"/>
<protein>
    <submittedName>
        <fullName evidence="1">Uncharacterized protein</fullName>
    </submittedName>
</protein>
<comment type="caution">
    <text evidence="1">The sequence shown here is derived from an EMBL/GenBank/DDBJ whole genome shotgun (WGS) entry which is preliminary data.</text>
</comment>
<dbReference type="Proteomes" id="UP000031366">
    <property type="component" value="Unassembled WGS sequence"/>
</dbReference>